<feature type="DNA-binding region" description="H-T-H motif" evidence="2">
    <location>
        <begin position="31"/>
        <end position="50"/>
    </location>
</feature>
<dbReference type="Proteomes" id="UP000746471">
    <property type="component" value="Unassembled WGS sequence"/>
</dbReference>
<name>A0ABS5PQC3_9FIRM</name>
<proteinExistence type="predicted"/>
<dbReference type="InterPro" id="IPR050624">
    <property type="entry name" value="HTH-type_Tx_Regulator"/>
</dbReference>
<evidence type="ECO:0000313" key="5">
    <source>
        <dbReference type="Proteomes" id="UP000746471"/>
    </source>
</evidence>
<keyword evidence="1 2" id="KW-0238">DNA-binding</keyword>
<keyword evidence="5" id="KW-1185">Reference proteome</keyword>
<dbReference type="PANTHER" id="PTHR43479:SF11">
    <property type="entry name" value="ACREF_ENVCD OPERON REPRESSOR-RELATED"/>
    <property type="match status" value="1"/>
</dbReference>
<evidence type="ECO:0000313" key="4">
    <source>
        <dbReference type="EMBL" id="MBS7527246.1"/>
    </source>
</evidence>
<dbReference type="PROSITE" id="PS50977">
    <property type="entry name" value="HTH_TETR_2"/>
    <property type="match status" value="1"/>
</dbReference>
<dbReference type="InterPro" id="IPR009057">
    <property type="entry name" value="Homeodomain-like_sf"/>
</dbReference>
<sequence length="190" mass="21772">MKNDLRFQKTHSAIRAAFRTLMAKKDYDKITVKALCELAKINRKTFYLHYHTLDDMITELEYEIAENILTALREAPEKITSFEVGEICKVMNEALGVNYELQMKVLGSAKHRHLIEEAQARVFDAFMPELMRITQMAASDLKVMGHGISNGINSLYRMNYQQNLGLSKDEIANLADKFVSFQQCSSETPQ</sequence>
<dbReference type="Gene3D" id="1.10.357.10">
    <property type="entry name" value="Tetracycline Repressor, domain 2"/>
    <property type="match status" value="1"/>
</dbReference>
<evidence type="ECO:0000256" key="2">
    <source>
        <dbReference type="PROSITE-ProRule" id="PRU00335"/>
    </source>
</evidence>
<gene>
    <name evidence="4" type="ORF">KHM83_11190</name>
</gene>
<evidence type="ECO:0000259" key="3">
    <source>
        <dbReference type="PROSITE" id="PS50977"/>
    </source>
</evidence>
<dbReference type="InterPro" id="IPR001647">
    <property type="entry name" value="HTH_TetR"/>
</dbReference>
<dbReference type="RefSeq" id="WP_213237107.1">
    <property type="nucleotide sequence ID" value="NZ_JAHBCL010000018.1"/>
</dbReference>
<dbReference type="SUPFAM" id="SSF46689">
    <property type="entry name" value="Homeodomain-like"/>
    <property type="match status" value="1"/>
</dbReference>
<protein>
    <submittedName>
        <fullName evidence="4">TetR/AcrR family transcriptional regulator</fullName>
    </submittedName>
</protein>
<reference evidence="4 5" key="1">
    <citation type="submission" date="2021-05" db="EMBL/GenBank/DDBJ databases">
        <title>Fusibacter ferrireducens sp. nov., an anaerobic, sulfur- and Fe-reducing bacterium isolated from the mangrove sediment.</title>
        <authorList>
            <person name="Qiu D."/>
        </authorList>
    </citation>
    <scope>NUCLEOTIDE SEQUENCE [LARGE SCALE GENOMIC DNA]</scope>
    <source>
        <strain evidence="4 5">DSM 12116</strain>
    </source>
</reference>
<accession>A0ABS5PQC3</accession>
<dbReference type="EMBL" id="JAHBCL010000018">
    <property type="protein sequence ID" value="MBS7527246.1"/>
    <property type="molecule type" value="Genomic_DNA"/>
</dbReference>
<feature type="domain" description="HTH tetR-type" evidence="3">
    <location>
        <begin position="8"/>
        <end position="68"/>
    </location>
</feature>
<organism evidence="4 5">
    <name type="scientific">Fusibacter paucivorans</name>
    <dbReference type="NCBI Taxonomy" id="76009"/>
    <lineage>
        <taxon>Bacteria</taxon>
        <taxon>Bacillati</taxon>
        <taxon>Bacillota</taxon>
        <taxon>Clostridia</taxon>
        <taxon>Eubacteriales</taxon>
        <taxon>Eubacteriales Family XII. Incertae Sedis</taxon>
        <taxon>Fusibacter</taxon>
    </lineage>
</organism>
<comment type="caution">
    <text evidence="4">The sequence shown here is derived from an EMBL/GenBank/DDBJ whole genome shotgun (WGS) entry which is preliminary data.</text>
</comment>
<dbReference type="PANTHER" id="PTHR43479">
    <property type="entry name" value="ACREF/ENVCD OPERON REPRESSOR-RELATED"/>
    <property type="match status" value="1"/>
</dbReference>
<evidence type="ECO:0000256" key="1">
    <source>
        <dbReference type="ARBA" id="ARBA00023125"/>
    </source>
</evidence>